<feature type="compositionally biased region" description="Low complexity" evidence="6">
    <location>
        <begin position="124"/>
        <end position="146"/>
    </location>
</feature>
<reference evidence="8" key="1">
    <citation type="submission" date="2020-05" db="EMBL/GenBank/DDBJ databases">
        <authorList>
            <person name="Chiriac C."/>
            <person name="Salcher M."/>
            <person name="Ghai R."/>
            <person name="Kavagutti S V."/>
        </authorList>
    </citation>
    <scope>NUCLEOTIDE SEQUENCE</scope>
</reference>
<feature type="region of interest" description="Disordered" evidence="6">
    <location>
        <begin position="124"/>
        <end position="160"/>
    </location>
</feature>
<accession>A0A6J7FS30</accession>
<gene>
    <name evidence="8" type="ORF">UFOPK3376_03066</name>
</gene>
<dbReference type="GO" id="GO:0000156">
    <property type="term" value="F:phosphorelay response regulator activity"/>
    <property type="evidence" value="ECO:0007669"/>
    <property type="project" value="TreeGrafter"/>
</dbReference>
<evidence type="ECO:0000256" key="3">
    <source>
        <dbReference type="ARBA" id="ARBA00023015"/>
    </source>
</evidence>
<dbReference type="PROSITE" id="PS50110">
    <property type="entry name" value="RESPONSE_REGULATORY"/>
    <property type="match status" value="1"/>
</dbReference>
<evidence type="ECO:0000256" key="5">
    <source>
        <dbReference type="ARBA" id="ARBA00023163"/>
    </source>
</evidence>
<dbReference type="Pfam" id="PF00072">
    <property type="entry name" value="Response_reg"/>
    <property type="match status" value="1"/>
</dbReference>
<keyword evidence="3" id="KW-0805">Transcription regulation</keyword>
<evidence type="ECO:0000256" key="4">
    <source>
        <dbReference type="ARBA" id="ARBA00023125"/>
    </source>
</evidence>
<evidence type="ECO:0000313" key="8">
    <source>
        <dbReference type="EMBL" id="CAB4894383.1"/>
    </source>
</evidence>
<sequence length="160" mass="16478">MHVLVATDAQWVVDEIVAALSGPETSFTVCRNGRDVTAVVKARTPDIAILDLQSGSMGGMAVTMNLRHDESSGAMPHVPVLMLLDRDVDVFIAQRSGADAWIVKPLDALSITRAVTAVLAPPAPPAADEAIDAAGDAAGDAVGNAEVDAETVEEEPVPAG</sequence>
<dbReference type="EMBL" id="CAFBLP010000132">
    <property type="protein sequence ID" value="CAB4894383.1"/>
    <property type="molecule type" value="Genomic_DNA"/>
</dbReference>
<dbReference type="GO" id="GO:0032993">
    <property type="term" value="C:protein-DNA complex"/>
    <property type="evidence" value="ECO:0007669"/>
    <property type="project" value="TreeGrafter"/>
</dbReference>
<protein>
    <submittedName>
        <fullName evidence="8">Unannotated protein</fullName>
    </submittedName>
</protein>
<dbReference type="PANTHER" id="PTHR48111:SF1">
    <property type="entry name" value="TWO-COMPONENT RESPONSE REGULATOR ORR33"/>
    <property type="match status" value="1"/>
</dbReference>
<dbReference type="AlphaFoldDB" id="A0A6J7FS30"/>
<name>A0A6J7FS30_9ZZZZ</name>
<dbReference type="SMART" id="SM00448">
    <property type="entry name" value="REC"/>
    <property type="match status" value="1"/>
</dbReference>
<keyword evidence="1" id="KW-0597">Phosphoprotein</keyword>
<keyword evidence="4" id="KW-0238">DNA-binding</keyword>
<proteinExistence type="predicted"/>
<dbReference type="GO" id="GO:0006355">
    <property type="term" value="P:regulation of DNA-templated transcription"/>
    <property type="evidence" value="ECO:0007669"/>
    <property type="project" value="TreeGrafter"/>
</dbReference>
<evidence type="ECO:0000256" key="1">
    <source>
        <dbReference type="ARBA" id="ARBA00022553"/>
    </source>
</evidence>
<keyword evidence="2" id="KW-0902">Two-component regulatory system</keyword>
<dbReference type="InterPro" id="IPR011006">
    <property type="entry name" value="CheY-like_superfamily"/>
</dbReference>
<dbReference type="SUPFAM" id="SSF52172">
    <property type="entry name" value="CheY-like"/>
    <property type="match status" value="1"/>
</dbReference>
<dbReference type="GO" id="GO:0005829">
    <property type="term" value="C:cytosol"/>
    <property type="evidence" value="ECO:0007669"/>
    <property type="project" value="TreeGrafter"/>
</dbReference>
<feature type="domain" description="Response regulatory" evidence="7">
    <location>
        <begin position="2"/>
        <end position="119"/>
    </location>
</feature>
<dbReference type="InterPro" id="IPR001789">
    <property type="entry name" value="Sig_transdc_resp-reg_receiver"/>
</dbReference>
<dbReference type="InterPro" id="IPR039420">
    <property type="entry name" value="WalR-like"/>
</dbReference>
<evidence type="ECO:0000259" key="7">
    <source>
        <dbReference type="PROSITE" id="PS50110"/>
    </source>
</evidence>
<dbReference type="GO" id="GO:0000976">
    <property type="term" value="F:transcription cis-regulatory region binding"/>
    <property type="evidence" value="ECO:0007669"/>
    <property type="project" value="TreeGrafter"/>
</dbReference>
<organism evidence="8">
    <name type="scientific">freshwater metagenome</name>
    <dbReference type="NCBI Taxonomy" id="449393"/>
    <lineage>
        <taxon>unclassified sequences</taxon>
        <taxon>metagenomes</taxon>
        <taxon>ecological metagenomes</taxon>
    </lineage>
</organism>
<dbReference type="Gene3D" id="3.40.50.2300">
    <property type="match status" value="1"/>
</dbReference>
<dbReference type="PANTHER" id="PTHR48111">
    <property type="entry name" value="REGULATOR OF RPOS"/>
    <property type="match status" value="1"/>
</dbReference>
<feature type="compositionally biased region" description="Acidic residues" evidence="6">
    <location>
        <begin position="147"/>
        <end position="160"/>
    </location>
</feature>
<keyword evidence="5" id="KW-0804">Transcription</keyword>
<evidence type="ECO:0000256" key="2">
    <source>
        <dbReference type="ARBA" id="ARBA00023012"/>
    </source>
</evidence>
<evidence type="ECO:0000256" key="6">
    <source>
        <dbReference type="SAM" id="MobiDB-lite"/>
    </source>
</evidence>